<evidence type="ECO:0000259" key="2">
    <source>
        <dbReference type="SMART" id="SM00974"/>
    </source>
</evidence>
<dbReference type="EMBL" id="JAGQFT020000002">
    <property type="protein sequence ID" value="MBS7456019.1"/>
    <property type="molecule type" value="Genomic_DNA"/>
</dbReference>
<proteinExistence type="predicted"/>
<dbReference type="Pfam" id="PF13250">
    <property type="entry name" value="SNIPE"/>
    <property type="match status" value="1"/>
</dbReference>
<feature type="coiled-coil region" evidence="1">
    <location>
        <begin position="227"/>
        <end position="281"/>
    </location>
</feature>
<feature type="coiled-coil region" evidence="1">
    <location>
        <begin position="52"/>
        <end position="97"/>
    </location>
</feature>
<dbReference type="InterPro" id="IPR025280">
    <property type="entry name" value="SNIPE"/>
</dbReference>
<comment type="caution">
    <text evidence="3">The sequence shown here is derived from an EMBL/GenBank/DDBJ whole genome shotgun (WGS) entry which is preliminary data.</text>
</comment>
<evidence type="ECO:0000313" key="4">
    <source>
        <dbReference type="Proteomes" id="UP000675747"/>
    </source>
</evidence>
<protein>
    <submittedName>
        <fullName evidence="3">DUF4041 domain-containing protein</fullName>
    </submittedName>
</protein>
<name>A0AAP2C8V8_9GAMM</name>
<sequence length="441" mass="50069">MSAGRTIPLFGARRFARQLLADLAAVSKDRDDLHATLARTGALTQLEREKRLEQLRGEIAAASAAQEAQRIEFAAERERLTAELAELRNDVVETRERVLLQESGVYEYTHPLEDAVACKVRLDAIRLDIKAMNKAEGRAVSAAKGWTVNGSEAKGRTMIRDYSKLMLRAFNSEADMLVRGLKPYALPAAVDRLEKVARTIQRLGKTMSIEITCEYLQLRIGELRLTADFIQKKAEEKELERQERERLREERKVQQEIERERTKLEKERQHYLNALEALQAKGDLEAAERLRTQVDEVDRAISDVDFRAANIRAGYVYVISNIGSFGESLIKVGMTRRLDPMDRIRELSDASVPFNFDVHALFFSNDAVGIESAMHSRLASARVNLVNQRREFFRATASEAKALLVELAGDLLTFHDVPEAFEFRQSQKLAHERTIDSGRLE</sequence>
<organism evidence="3 4">
    <name type="scientific">Coralloluteibacterium stylophorae</name>
    <dbReference type="NCBI Taxonomy" id="1776034"/>
    <lineage>
        <taxon>Bacteria</taxon>
        <taxon>Pseudomonadati</taxon>
        <taxon>Pseudomonadota</taxon>
        <taxon>Gammaproteobacteria</taxon>
        <taxon>Lysobacterales</taxon>
        <taxon>Lysobacteraceae</taxon>
        <taxon>Coralloluteibacterium</taxon>
    </lineage>
</organism>
<feature type="domain" description="Bacteriophage T5 Orf172 DNA-binding" evidence="2">
    <location>
        <begin position="324"/>
        <end position="407"/>
    </location>
</feature>
<reference evidence="3 4" key="1">
    <citation type="journal article" date="2021" name="Microbiol. Resour. Announc.">
        <title>Draft Genome Sequence of Coralloluteibacterium stylophorae LMG 29479T.</title>
        <authorList>
            <person name="Karlyshev A.V."/>
            <person name="Kudryashova E.B."/>
            <person name="Ariskina E.V."/>
            <person name="Conroy A.P."/>
            <person name="Abidueva E.Y."/>
        </authorList>
    </citation>
    <scope>NUCLEOTIDE SEQUENCE [LARGE SCALE GENOMIC DNA]</scope>
    <source>
        <strain evidence="3 4">LMG 29479</strain>
    </source>
</reference>
<keyword evidence="1" id="KW-0175">Coiled coil</keyword>
<dbReference type="SMART" id="SM00974">
    <property type="entry name" value="T5orf172"/>
    <property type="match status" value="1"/>
</dbReference>
<evidence type="ECO:0000256" key="1">
    <source>
        <dbReference type="SAM" id="Coils"/>
    </source>
</evidence>
<gene>
    <name evidence="3" type="ORF">KB893_002575</name>
</gene>
<dbReference type="InterPro" id="IPR018306">
    <property type="entry name" value="Phage_T5_Orf172_DNA-bd"/>
</dbReference>
<dbReference type="RefSeq" id="WP_213173401.1">
    <property type="nucleotide sequence ID" value="NZ_JAGQFT020000002.1"/>
</dbReference>
<dbReference type="Pfam" id="PF13455">
    <property type="entry name" value="MUG113"/>
    <property type="match status" value="1"/>
</dbReference>
<evidence type="ECO:0000313" key="3">
    <source>
        <dbReference type="EMBL" id="MBS7456019.1"/>
    </source>
</evidence>
<dbReference type="AlphaFoldDB" id="A0AAP2C8V8"/>
<accession>A0AAP2C8V8</accession>
<dbReference type="Proteomes" id="UP000675747">
    <property type="component" value="Unassembled WGS sequence"/>
</dbReference>
<keyword evidence="4" id="KW-1185">Reference proteome</keyword>